<evidence type="ECO:0000259" key="2">
    <source>
        <dbReference type="PROSITE" id="PS50878"/>
    </source>
</evidence>
<dbReference type="KEGG" id="dpte:113799368"/>
<dbReference type="Proteomes" id="UP000515146">
    <property type="component" value="Unplaced"/>
</dbReference>
<feature type="compositionally biased region" description="Polar residues" evidence="1">
    <location>
        <begin position="7"/>
        <end position="22"/>
    </location>
</feature>
<sequence length="1130" mass="130726">MEGVDVSFQQNSQSPNLGNQSIQSLNNEHSRVHGSHSVVTFDVDSATSSNNGIFNGMSNKQILTEICKIIDNFDDPNEWFKNLYRNIDTELTRIPKGGWDIVTNVFNQKFNSNKSKKDIQNLYNQIKNRMISNKDGRNNQSELGLISDDYNMVTNVTLYENIKHELAKSIKMYCTDAHPKTYHHSLQSTKINYQVLNFINIIIKKDKISNEIKSLCDYIDVIYACQATYYSYIDQKKKNPSGNYFQSMQKKIDINKMKMELIENHDQNKIPDQRLVKLCKMNGIHSNDSQALQELKCKFEDKITNIETKLNKIKNKSLFSKVNYMFENNRKKFYRQLQNQNNIIGDNLNHDETLSFWNELWSQPNQSKDWTDLVNTFEPIQNNTNMCRERIKELTMKVINNLHFIKWKAPGNDFVYNFFIDKIDSLHDKLCDLVTEAILDPDSIPDKLYNGVTFLIPKVMVANKPDELRPITCLSNTYKIISKVMNFFLREICTLNDIISDNQMGARPGMSAKLQILVNKCLNQDNDNQLKTAYVDVKKAYDSIQHKYIHDILEKLELPTNIKKFINRMLALQKTTLKVGNCEIGTISILNGILQGDSLSPQLFILALEPLSRILNLKCDMVYTSDYGIGRNHLSFIDDIKLIANNQSDLNSLCKLTNEIFESIGLSINEQKSANNTGDIESFGDMVNDDIGYKYLGILEDSNNLFHENNKIAIREKVFGRVESICNSKLSAKNLFHAINEFAIAPLNYYLGIIDFTEGELEEFDKGIRRILAKYQITRRSSNMDRLYLHRKELGRGLQNIVEKNEIVSLNLAESLDGNLYFHTIWESEKTNNTSLGNIKEKIKYKYQMSDDEVNLNSLKIKQKEKRMNIIGSKQLHSKLFDDDDNIIDKVQSSLWLRKLNITPQEEAMLCKLQDRNMYFPGLNKKCPHCNQGKKTVDHLATYCGKMLNFDYKKRHDEVVRLIHYSKLIEFGINKCKKLNSHRMQKLVVNDRVKIKSDMEIVTTNKIDHNKPDLLIHDSKINEITLIEIGITNKDLLPRTETTKGRKYDLLGNELKLLHKGVKIRAVPVVITWDALVTKFFKKHLSLLGISLIGQAYIQYKVLKKTLESILIDVRGDYDVDIDNNEIFDE</sequence>
<evidence type="ECO:0000313" key="4">
    <source>
        <dbReference type="RefSeq" id="XP_027205786.1"/>
    </source>
</evidence>
<reference evidence="4" key="1">
    <citation type="submission" date="2025-08" db="UniProtKB">
        <authorList>
            <consortium name="RefSeq"/>
        </authorList>
    </citation>
    <scope>IDENTIFICATION</scope>
    <source>
        <strain evidence="4">Airmid</strain>
    </source>
</reference>
<dbReference type="OMA" id="HTIWESE"/>
<accession>A0A6P6YLW1</accession>
<dbReference type="Pfam" id="PF00078">
    <property type="entry name" value="RVT_1"/>
    <property type="match status" value="1"/>
</dbReference>
<dbReference type="PANTHER" id="PTHR35450">
    <property type="entry name" value="REVERSE TRANSCRIPTASE DOMAIN-CONTAINING PROTEIN"/>
    <property type="match status" value="1"/>
</dbReference>
<protein>
    <submittedName>
        <fullName evidence="4">Uncharacterized protein LOC113799368</fullName>
    </submittedName>
</protein>
<gene>
    <name evidence="4" type="primary">LOC113799368</name>
</gene>
<dbReference type="RefSeq" id="XP_027205786.1">
    <property type="nucleotide sequence ID" value="XM_027349985.1"/>
</dbReference>
<keyword evidence="3" id="KW-1185">Reference proteome</keyword>
<dbReference type="InterPro" id="IPR000477">
    <property type="entry name" value="RT_dom"/>
</dbReference>
<organism evidence="3 4">
    <name type="scientific">Dermatophagoides pteronyssinus</name>
    <name type="common">European house dust mite</name>
    <dbReference type="NCBI Taxonomy" id="6956"/>
    <lineage>
        <taxon>Eukaryota</taxon>
        <taxon>Metazoa</taxon>
        <taxon>Ecdysozoa</taxon>
        <taxon>Arthropoda</taxon>
        <taxon>Chelicerata</taxon>
        <taxon>Arachnida</taxon>
        <taxon>Acari</taxon>
        <taxon>Acariformes</taxon>
        <taxon>Sarcoptiformes</taxon>
        <taxon>Astigmata</taxon>
        <taxon>Psoroptidia</taxon>
        <taxon>Analgoidea</taxon>
        <taxon>Pyroglyphidae</taxon>
        <taxon>Dermatophagoidinae</taxon>
        <taxon>Dermatophagoides</taxon>
    </lineage>
</organism>
<evidence type="ECO:0000256" key="1">
    <source>
        <dbReference type="SAM" id="MobiDB-lite"/>
    </source>
</evidence>
<dbReference type="PROSITE" id="PS50878">
    <property type="entry name" value="RT_POL"/>
    <property type="match status" value="1"/>
</dbReference>
<feature type="region of interest" description="Disordered" evidence="1">
    <location>
        <begin position="1"/>
        <end position="22"/>
    </location>
</feature>
<proteinExistence type="predicted"/>
<feature type="domain" description="Reverse transcriptase" evidence="2">
    <location>
        <begin position="437"/>
        <end position="700"/>
    </location>
</feature>
<evidence type="ECO:0000313" key="3">
    <source>
        <dbReference type="Proteomes" id="UP000515146"/>
    </source>
</evidence>
<dbReference type="AlphaFoldDB" id="A0A6P6YLW1"/>
<dbReference type="CDD" id="cd01650">
    <property type="entry name" value="RT_nLTR_like"/>
    <property type="match status" value="1"/>
</dbReference>
<dbReference type="InParanoid" id="A0A6P6YLW1"/>
<dbReference type="OrthoDB" id="6510183at2759"/>
<name>A0A6P6YLW1_DERPT</name>
<dbReference type="PANTHER" id="PTHR35450:SF2">
    <property type="entry name" value="REVERSE TRANSCRIPTASE DOMAIN-CONTAINING PROTEIN"/>
    <property type="match status" value="1"/>
</dbReference>